<proteinExistence type="predicted"/>
<dbReference type="EMBL" id="JABAIA010000001">
    <property type="protein sequence ID" value="NLR64191.1"/>
    <property type="molecule type" value="Genomic_DNA"/>
</dbReference>
<reference evidence="1 2" key="1">
    <citation type="submission" date="2020-04" db="EMBL/GenBank/DDBJ databases">
        <authorList>
            <person name="Yin C."/>
        </authorList>
    </citation>
    <scope>NUCLEOTIDE SEQUENCE [LARGE SCALE GENOMIC DNA]</scope>
    <source>
        <strain evidence="1 2">Ae27</strain>
    </source>
</reference>
<dbReference type="AlphaFoldDB" id="A0A847RXZ7"/>
<dbReference type="NCBIfam" id="NF038153">
    <property type="entry name" value="lant_leader_L1a"/>
    <property type="match status" value="1"/>
</dbReference>
<protein>
    <submittedName>
        <fullName evidence="1">Uncharacterized protein</fullName>
    </submittedName>
</protein>
<dbReference type="Proteomes" id="UP000570474">
    <property type="component" value="Unassembled WGS sequence"/>
</dbReference>
<sequence>MKKNTFPKKLQLAKVKIADLNAAPPKQGFICLTSFDQTTCPGCRRTVDNCTL</sequence>
<organism evidence="1 2">
    <name type="scientific">Chitinophaga varians</name>
    <dbReference type="NCBI Taxonomy" id="2202339"/>
    <lineage>
        <taxon>Bacteria</taxon>
        <taxon>Pseudomonadati</taxon>
        <taxon>Bacteroidota</taxon>
        <taxon>Chitinophagia</taxon>
        <taxon>Chitinophagales</taxon>
        <taxon>Chitinophagaceae</taxon>
        <taxon>Chitinophaga</taxon>
    </lineage>
</organism>
<gene>
    <name evidence="1" type="ORF">HGH92_07725</name>
</gene>
<comment type="caution">
    <text evidence="1">The sequence shown here is derived from an EMBL/GenBank/DDBJ whole genome shotgun (WGS) entry which is preliminary data.</text>
</comment>
<evidence type="ECO:0000313" key="1">
    <source>
        <dbReference type="EMBL" id="NLR64191.1"/>
    </source>
</evidence>
<evidence type="ECO:0000313" key="2">
    <source>
        <dbReference type="Proteomes" id="UP000570474"/>
    </source>
</evidence>
<dbReference type="InterPro" id="IPR058238">
    <property type="entry name" value="Lant_leader_dom"/>
</dbReference>
<keyword evidence="2" id="KW-1185">Reference proteome</keyword>
<accession>A0A847RXZ7</accession>
<dbReference type="RefSeq" id="WP_168870144.1">
    <property type="nucleotide sequence ID" value="NZ_JABAIA010000001.1"/>
</dbReference>
<name>A0A847RXZ7_9BACT</name>